<accession>A0A0B6Y2D8</accession>
<sequence length="68" mass="7368">GKPPLNSDTVVEVEVVDESLYAPEVQDLSISIMSCVDNFPGGVIGRMEASDRDPYDKTIFSIVSPNSH</sequence>
<feature type="non-terminal residue" evidence="1">
    <location>
        <position position="1"/>
    </location>
</feature>
<feature type="non-terminal residue" evidence="1">
    <location>
        <position position="68"/>
    </location>
</feature>
<protein>
    <recommendedName>
        <fullName evidence="2">Cadherin domain-containing protein</fullName>
    </recommendedName>
</protein>
<reference evidence="1" key="1">
    <citation type="submission" date="2014-12" db="EMBL/GenBank/DDBJ databases">
        <title>Insight into the proteome of Arion vulgaris.</title>
        <authorList>
            <person name="Aradska J."/>
            <person name="Bulat T."/>
            <person name="Smidak R."/>
            <person name="Sarate P."/>
            <person name="Gangsoo J."/>
            <person name="Sialana F."/>
            <person name="Bilban M."/>
            <person name="Lubec G."/>
        </authorList>
    </citation>
    <scope>NUCLEOTIDE SEQUENCE</scope>
    <source>
        <tissue evidence="1">Skin</tissue>
    </source>
</reference>
<organism evidence="1">
    <name type="scientific">Arion vulgaris</name>
    <dbReference type="NCBI Taxonomy" id="1028688"/>
    <lineage>
        <taxon>Eukaryota</taxon>
        <taxon>Metazoa</taxon>
        <taxon>Spiralia</taxon>
        <taxon>Lophotrochozoa</taxon>
        <taxon>Mollusca</taxon>
        <taxon>Gastropoda</taxon>
        <taxon>Heterobranchia</taxon>
        <taxon>Euthyneura</taxon>
        <taxon>Panpulmonata</taxon>
        <taxon>Eupulmonata</taxon>
        <taxon>Stylommatophora</taxon>
        <taxon>Helicina</taxon>
        <taxon>Arionoidea</taxon>
        <taxon>Arionidae</taxon>
        <taxon>Arion</taxon>
    </lineage>
</organism>
<evidence type="ECO:0000313" key="1">
    <source>
        <dbReference type="EMBL" id="CEK50304.1"/>
    </source>
</evidence>
<gene>
    <name evidence="1" type="primary">ORF10364</name>
</gene>
<dbReference type="AlphaFoldDB" id="A0A0B6Y2D8"/>
<evidence type="ECO:0008006" key="2">
    <source>
        <dbReference type="Google" id="ProtNLM"/>
    </source>
</evidence>
<proteinExistence type="predicted"/>
<dbReference type="EMBL" id="HACG01003439">
    <property type="protein sequence ID" value="CEK50304.1"/>
    <property type="molecule type" value="Transcribed_RNA"/>
</dbReference>
<name>A0A0B6Y2D8_9EUPU</name>